<feature type="compositionally biased region" description="Low complexity" evidence="12">
    <location>
        <begin position="12"/>
        <end position="25"/>
    </location>
</feature>
<evidence type="ECO:0000256" key="8">
    <source>
        <dbReference type="ARBA" id="ARBA00023014"/>
    </source>
</evidence>
<evidence type="ECO:0000256" key="5">
    <source>
        <dbReference type="ARBA" id="ARBA00022705"/>
    </source>
</evidence>
<evidence type="ECO:0000256" key="6">
    <source>
        <dbReference type="ARBA" id="ARBA00022723"/>
    </source>
</evidence>
<evidence type="ECO:0000256" key="10">
    <source>
        <dbReference type="PIRNR" id="PIRNR009449"/>
    </source>
</evidence>
<name>A0A8K0NT52_9TREE</name>
<evidence type="ECO:0000256" key="3">
    <source>
        <dbReference type="ARBA" id="ARBA00022485"/>
    </source>
</evidence>
<evidence type="ECO:0000256" key="12">
    <source>
        <dbReference type="SAM" id="MobiDB-lite"/>
    </source>
</evidence>
<feature type="compositionally biased region" description="Polar residues" evidence="12">
    <location>
        <begin position="1"/>
        <end position="11"/>
    </location>
</feature>
<feature type="binding site" evidence="11">
    <location>
        <position position="396"/>
    </location>
    <ligand>
        <name>[4Fe-4S] cluster</name>
        <dbReference type="ChEBI" id="CHEBI:49883"/>
    </ligand>
</feature>
<comment type="function">
    <text evidence="10">DNA primase is the polymerase that synthesizes small RNA primers for the Okazaki fragments made during discontinuous DNA replication.</text>
</comment>
<dbReference type="PANTHER" id="PTHR10537">
    <property type="entry name" value="DNA PRIMASE LARGE SUBUNIT"/>
    <property type="match status" value="1"/>
</dbReference>
<dbReference type="GO" id="GO:0046872">
    <property type="term" value="F:metal ion binding"/>
    <property type="evidence" value="ECO:0007669"/>
    <property type="project" value="UniProtKB-UniRule"/>
</dbReference>
<dbReference type="PANTHER" id="PTHR10537:SF3">
    <property type="entry name" value="DNA PRIMASE LARGE SUBUNIT"/>
    <property type="match status" value="1"/>
</dbReference>
<dbReference type="GO" id="GO:0003677">
    <property type="term" value="F:DNA binding"/>
    <property type="evidence" value="ECO:0007669"/>
    <property type="project" value="UniProtKB-UniRule"/>
</dbReference>
<organism evidence="14 15">
    <name type="scientific">Filobasidium floriforme</name>
    <dbReference type="NCBI Taxonomy" id="5210"/>
    <lineage>
        <taxon>Eukaryota</taxon>
        <taxon>Fungi</taxon>
        <taxon>Dikarya</taxon>
        <taxon>Basidiomycota</taxon>
        <taxon>Agaricomycotina</taxon>
        <taxon>Tremellomycetes</taxon>
        <taxon>Filobasidiales</taxon>
        <taxon>Filobasidiaceae</taxon>
        <taxon>Filobasidium</taxon>
    </lineage>
</organism>
<evidence type="ECO:0000313" key="15">
    <source>
        <dbReference type="Proteomes" id="UP000812966"/>
    </source>
</evidence>
<evidence type="ECO:0000256" key="9">
    <source>
        <dbReference type="ARBA" id="ARBA00023125"/>
    </source>
</evidence>
<keyword evidence="4 10" id="KW-0639">Primosome</keyword>
<evidence type="ECO:0000313" key="14">
    <source>
        <dbReference type="EMBL" id="KAG7570957.1"/>
    </source>
</evidence>
<comment type="caution">
    <text evidence="14">The sequence shown here is derived from an EMBL/GenBank/DDBJ whole genome shotgun (WGS) entry which is preliminary data.</text>
</comment>
<keyword evidence="9 10" id="KW-0238">DNA-binding</keyword>
<evidence type="ECO:0000256" key="2">
    <source>
        <dbReference type="ARBA" id="ARBA00019038"/>
    </source>
</evidence>
<evidence type="ECO:0000256" key="4">
    <source>
        <dbReference type="ARBA" id="ARBA00022515"/>
    </source>
</evidence>
<keyword evidence="5 10" id="KW-0235">DNA replication</keyword>
<comment type="similarity">
    <text evidence="1 10">Belongs to the eukaryotic-type primase large subunit family.</text>
</comment>
<keyword evidence="8 10" id="KW-0411">Iron-sulfur</keyword>
<feature type="region of interest" description="Disordered" evidence="12">
    <location>
        <begin position="1"/>
        <end position="36"/>
    </location>
</feature>
<proteinExistence type="inferred from homology"/>
<dbReference type="Pfam" id="PF26466">
    <property type="entry name" value="DNA_primase_lrg_N"/>
    <property type="match status" value="1"/>
</dbReference>
<dbReference type="InterPro" id="IPR007238">
    <property type="entry name" value="DNA_primase_lsu_euk/arc"/>
</dbReference>
<gene>
    <name evidence="14" type="ORF">FFLO_01051</name>
</gene>
<reference evidence="14" key="1">
    <citation type="submission" date="2020-04" db="EMBL/GenBank/DDBJ databases">
        <title>Analysis of mating type loci in Filobasidium floriforme.</title>
        <authorList>
            <person name="Nowrousian M."/>
        </authorList>
    </citation>
    <scope>NUCLEOTIDE SEQUENCE</scope>
    <source>
        <strain evidence="14">CBS 6242</strain>
    </source>
</reference>
<feature type="binding site" evidence="11">
    <location>
        <position position="413"/>
    </location>
    <ligand>
        <name>[4Fe-4S] cluster</name>
        <dbReference type="ChEBI" id="CHEBI:49883"/>
    </ligand>
</feature>
<dbReference type="FunFam" id="1.20.930.80:FF:000001">
    <property type="entry name" value="DNA primase large subunit"/>
    <property type="match status" value="1"/>
</dbReference>
<dbReference type="CDD" id="cd07322">
    <property type="entry name" value="PriL_PriS_Eukaryotic"/>
    <property type="match status" value="1"/>
</dbReference>
<keyword evidence="3 10" id="KW-0004">4Fe-4S</keyword>
<keyword evidence="6 10" id="KW-0479">Metal-binding</keyword>
<dbReference type="GO" id="GO:0005658">
    <property type="term" value="C:alpha DNA polymerase:primase complex"/>
    <property type="evidence" value="ECO:0007669"/>
    <property type="project" value="TreeGrafter"/>
</dbReference>
<feature type="domain" description="DNA primase large subunit C-terminal" evidence="13">
    <location>
        <begin position="308"/>
        <end position="488"/>
    </location>
</feature>
<feature type="binding site" evidence="11">
    <location>
        <position position="457"/>
    </location>
    <ligand>
        <name>[4Fe-4S] cluster</name>
        <dbReference type="ChEBI" id="CHEBI:49883"/>
    </ligand>
</feature>
<accession>A0A8K0NT52</accession>
<dbReference type="Gene3D" id="1.20.930.80">
    <property type="match status" value="1"/>
</dbReference>
<sequence>MFKATSRNPQAGPSSRPGSGLGSNPEVKINRRLSGSGPSSRYPYRLNFYERPPTMDITLEEFEIFAISRLKVLTQIHALLDRSLPPQQYRELLSSTVKQHAALSSNTARNVRLDEERRRDEVGHWVLRLAFCRSPDLREKFIKTESELFRWRFETDDAVEKQEWLKSLRFDWVTVDQAEKSLLLKNLASCLPKNANESQVMGDHYVKVPWYTVPDLVSTRRVYITGGNAYVPQAYQISLVLQAFRERLGKALEMTAKSLPRMDEDDRLMPILSHLSLSFLTNISANDNNFFGEQDPNSEKVTADMVDALAVKHFPACQYNLWRRLKRDRHLKHYGRLQFGLFLKALGLPLDEALVYWRRGYGQTMSDDKFNKEYKYNIRHSYGQEGKRTNYPAKSCQQILTGAQPGAQDSHGCPYRHFAPEQLQQLLVEAYPVIQVGSLELREVMDSVKKTHYHVACTRVFELTHPGNVKKGEGIGGGNMVNHPNEYYNKSLEYEKESKGMAEPMQTD</sequence>
<protein>
    <recommendedName>
        <fullName evidence="2 10">DNA primase large subunit</fullName>
    </recommendedName>
</protein>
<dbReference type="GO" id="GO:0051539">
    <property type="term" value="F:4 iron, 4 sulfur cluster binding"/>
    <property type="evidence" value="ECO:0007669"/>
    <property type="project" value="UniProtKB-UniRule"/>
</dbReference>
<dbReference type="InterPro" id="IPR058560">
    <property type="entry name" value="DNA_primase_C"/>
</dbReference>
<dbReference type="InterPro" id="IPR016558">
    <property type="entry name" value="DNA_primase_lsu_euk"/>
</dbReference>
<comment type="cofactor">
    <cofactor evidence="10">
        <name>[4Fe-4S] cluster</name>
        <dbReference type="ChEBI" id="CHEBI:49883"/>
    </cofactor>
    <text evidence="10">Binds 1 [4Fe-4S] cluster.</text>
</comment>
<feature type="binding site" evidence="11">
    <location>
        <position position="317"/>
    </location>
    <ligand>
        <name>[4Fe-4S] cluster</name>
        <dbReference type="ChEBI" id="CHEBI:49883"/>
    </ligand>
</feature>
<dbReference type="Pfam" id="PF04104">
    <property type="entry name" value="DNA_primase_lrg"/>
    <property type="match status" value="1"/>
</dbReference>
<dbReference type="GO" id="GO:0006269">
    <property type="term" value="P:DNA replication, synthesis of primer"/>
    <property type="evidence" value="ECO:0007669"/>
    <property type="project" value="UniProtKB-KW"/>
</dbReference>
<dbReference type="AlphaFoldDB" id="A0A8K0NT52"/>
<dbReference type="GO" id="GO:0006270">
    <property type="term" value="P:DNA replication initiation"/>
    <property type="evidence" value="ECO:0007669"/>
    <property type="project" value="UniProtKB-ARBA"/>
</dbReference>
<evidence type="ECO:0000256" key="11">
    <source>
        <dbReference type="PIRSR" id="PIRSR009449-1"/>
    </source>
</evidence>
<evidence type="ECO:0000256" key="7">
    <source>
        <dbReference type="ARBA" id="ARBA00023004"/>
    </source>
</evidence>
<evidence type="ECO:0000259" key="13">
    <source>
        <dbReference type="Pfam" id="PF04104"/>
    </source>
</evidence>
<keyword evidence="15" id="KW-1185">Reference proteome</keyword>
<evidence type="ECO:0000256" key="1">
    <source>
        <dbReference type="ARBA" id="ARBA00010564"/>
    </source>
</evidence>
<dbReference type="Proteomes" id="UP000812966">
    <property type="component" value="Unassembled WGS sequence"/>
</dbReference>
<keyword evidence="7 10" id="KW-0408">Iron</keyword>
<dbReference type="EMBL" id="JABELV010000014">
    <property type="protein sequence ID" value="KAG7570957.1"/>
    <property type="molecule type" value="Genomic_DNA"/>
</dbReference>
<dbReference type="PIRSF" id="PIRSF009449">
    <property type="entry name" value="DNA_primase_large_subunit"/>
    <property type="match status" value="1"/>
</dbReference>